<dbReference type="Pfam" id="PF13242">
    <property type="entry name" value="Hydrolase_like"/>
    <property type="match status" value="1"/>
</dbReference>
<evidence type="ECO:0000256" key="9">
    <source>
        <dbReference type="PIRSR" id="PIRSR004682-2"/>
    </source>
</evidence>
<evidence type="ECO:0000256" key="4">
    <source>
        <dbReference type="ARBA" id="ARBA00022801"/>
    </source>
</evidence>
<evidence type="ECO:0000256" key="11">
    <source>
        <dbReference type="PIRSR" id="PIRSR004682-4"/>
    </source>
</evidence>
<feature type="binding site" evidence="11">
    <location>
        <position position="84"/>
    </location>
    <ligand>
        <name>Zn(2+)</name>
        <dbReference type="ChEBI" id="CHEBI:29105"/>
    </ligand>
</feature>
<feature type="binding site" evidence="9">
    <location>
        <position position="122"/>
    </location>
    <ligand>
        <name>substrate</name>
    </ligand>
</feature>
<feature type="active site" description="Nucleophile" evidence="8">
    <location>
        <position position="2"/>
    </location>
</feature>
<keyword evidence="11" id="KW-0460">Magnesium</keyword>
<reference evidence="12 13" key="1">
    <citation type="submission" date="2023-11" db="EMBL/GenBank/DDBJ databases">
        <title>Peredibacter starrii A3.12.</title>
        <authorList>
            <person name="Mitchell R.J."/>
        </authorList>
    </citation>
    <scope>NUCLEOTIDE SEQUENCE [LARGE SCALE GENOMIC DNA]</scope>
    <source>
        <strain evidence="12 13">A3.12</strain>
    </source>
</reference>
<feature type="binding site" evidence="11">
    <location>
        <position position="121"/>
    </location>
    <ligand>
        <name>Mg(2+)</name>
        <dbReference type="ChEBI" id="CHEBI:18420"/>
    </ligand>
</feature>
<comment type="cofactor">
    <cofactor evidence="11">
        <name>Zn(2+)</name>
        <dbReference type="ChEBI" id="CHEBI:29105"/>
    </cofactor>
</comment>
<keyword evidence="4 7" id="KW-0378">Hydrolase</keyword>
<keyword evidence="13" id="KW-1185">Reference proteome</keyword>
<evidence type="ECO:0000256" key="3">
    <source>
        <dbReference type="ARBA" id="ARBA00022723"/>
    </source>
</evidence>
<dbReference type="KEGG" id="psti:SOO65_19840"/>
<dbReference type="SUPFAM" id="SSF56784">
    <property type="entry name" value="HAD-like"/>
    <property type="match status" value="1"/>
</dbReference>
<evidence type="ECO:0000256" key="6">
    <source>
        <dbReference type="ARBA" id="ARBA00031828"/>
    </source>
</evidence>
<feature type="binding site" evidence="11">
    <location>
        <position position="122"/>
    </location>
    <ligand>
        <name>Mg(2+)</name>
        <dbReference type="ChEBI" id="CHEBI:18420"/>
    </ligand>
</feature>
<evidence type="ECO:0000313" key="12">
    <source>
        <dbReference type="EMBL" id="WPU67233.1"/>
    </source>
</evidence>
<feature type="binding site" evidence="11">
    <location>
        <position position="4"/>
    </location>
    <ligand>
        <name>Mg(2+)</name>
        <dbReference type="ChEBI" id="CHEBI:18420"/>
    </ligand>
</feature>
<evidence type="ECO:0000256" key="5">
    <source>
        <dbReference type="ARBA" id="ARBA00023277"/>
    </source>
</evidence>
<dbReference type="GO" id="GO:0005975">
    <property type="term" value="P:carbohydrate metabolic process"/>
    <property type="evidence" value="ECO:0007669"/>
    <property type="project" value="InterPro"/>
</dbReference>
<dbReference type="NCBIfam" id="TIGR01662">
    <property type="entry name" value="HAD-SF-IIIA"/>
    <property type="match status" value="1"/>
</dbReference>
<keyword evidence="3 11" id="KW-0479">Metal-binding</keyword>
<dbReference type="PIRSF" id="PIRSF004682">
    <property type="entry name" value="GmhB"/>
    <property type="match status" value="1"/>
</dbReference>
<comment type="similarity">
    <text evidence="7">Belongs to the gmhB family.</text>
</comment>
<comment type="cofactor">
    <cofactor evidence="11">
        <name>Mg(2+)</name>
        <dbReference type="ChEBI" id="CHEBI:18420"/>
    </cofactor>
</comment>
<feature type="binding site" evidence="9">
    <location>
        <begin position="2"/>
        <end position="4"/>
    </location>
    <ligand>
        <name>substrate</name>
    </ligand>
</feature>
<keyword evidence="11" id="KW-0862">Zinc</keyword>
<evidence type="ECO:0000256" key="2">
    <source>
        <dbReference type="ARBA" id="ARBA00022490"/>
    </source>
</evidence>
<dbReference type="GO" id="GO:0005737">
    <property type="term" value="C:cytoplasm"/>
    <property type="evidence" value="ECO:0007669"/>
    <property type="project" value="UniProtKB-SubCell"/>
</dbReference>
<keyword evidence="2 7" id="KW-0963">Cytoplasm</keyword>
<evidence type="ECO:0000256" key="8">
    <source>
        <dbReference type="PIRSR" id="PIRSR004682-1"/>
    </source>
</evidence>
<feature type="binding site" evidence="11">
    <location>
        <position position="86"/>
    </location>
    <ligand>
        <name>Zn(2+)</name>
        <dbReference type="ChEBI" id="CHEBI:29105"/>
    </ligand>
</feature>
<feature type="binding site" evidence="11">
    <location>
        <position position="2"/>
    </location>
    <ligand>
        <name>Mg(2+)</name>
        <dbReference type="ChEBI" id="CHEBI:18420"/>
    </ligand>
</feature>
<protein>
    <recommendedName>
        <fullName evidence="6 7">D,D-heptose 1,7-bisphosphate phosphatase</fullName>
        <ecNumber evidence="7">3.1.3.-</ecNumber>
    </recommendedName>
</protein>
<dbReference type="EC" id="3.1.3.-" evidence="7"/>
<feature type="binding site" evidence="9">
    <location>
        <begin position="44"/>
        <end position="47"/>
    </location>
    <ligand>
        <name>substrate</name>
    </ligand>
</feature>
<dbReference type="InterPro" id="IPR006549">
    <property type="entry name" value="HAD-SF_hydro_IIIA"/>
</dbReference>
<feature type="site" description="Contributes to substrate recognition" evidence="10">
    <location>
        <position position="95"/>
    </location>
</feature>
<organism evidence="12 13">
    <name type="scientific">Peredibacter starrii</name>
    <dbReference type="NCBI Taxonomy" id="28202"/>
    <lineage>
        <taxon>Bacteria</taxon>
        <taxon>Pseudomonadati</taxon>
        <taxon>Bdellovibrionota</taxon>
        <taxon>Bacteriovoracia</taxon>
        <taxon>Bacteriovoracales</taxon>
        <taxon>Bacteriovoracaceae</taxon>
        <taxon>Peredibacter</taxon>
    </lineage>
</organism>
<feature type="binding site" evidence="9">
    <location>
        <begin position="10"/>
        <end position="13"/>
    </location>
    <ligand>
        <name>substrate</name>
    </ligand>
</feature>
<feature type="active site" description="Proton donor" evidence="8">
    <location>
        <position position="4"/>
    </location>
</feature>
<dbReference type="Gene3D" id="3.40.50.1000">
    <property type="entry name" value="HAD superfamily/HAD-like"/>
    <property type="match status" value="1"/>
</dbReference>
<gene>
    <name evidence="12" type="ORF">SOO65_19840</name>
</gene>
<feature type="binding site" evidence="11">
    <location>
        <position position="94"/>
    </location>
    <ligand>
        <name>Zn(2+)</name>
        <dbReference type="ChEBI" id="CHEBI:29105"/>
    </ligand>
</feature>
<dbReference type="GO" id="GO:0016791">
    <property type="term" value="F:phosphatase activity"/>
    <property type="evidence" value="ECO:0007669"/>
    <property type="project" value="InterPro"/>
</dbReference>
<comment type="subcellular location">
    <subcellularLocation>
        <location evidence="1 7">Cytoplasm</location>
    </subcellularLocation>
</comment>
<feature type="site" description="Stabilizes the phosphoryl group" evidence="10">
    <location>
        <position position="96"/>
    </location>
</feature>
<feature type="site" description="Stabilizes the phosphoryl group" evidence="10">
    <location>
        <position position="44"/>
    </location>
</feature>
<feature type="binding site" evidence="9">
    <location>
        <begin position="95"/>
        <end position="96"/>
    </location>
    <ligand>
        <name>substrate</name>
    </ligand>
</feature>
<dbReference type="EMBL" id="CP139487">
    <property type="protein sequence ID" value="WPU67233.1"/>
    <property type="molecule type" value="Genomic_DNA"/>
</dbReference>
<dbReference type="CDD" id="cd07503">
    <property type="entry name" value="HAD_HisB-N"/>
    <property type="match status" value="1"/>
</dbReference>
<dbReference type="InterPro" id="IPR006543">
    <property type="entry name" value="Histidinol-phos"/>
</dbReference>
<proteinExistence type="inferred from homology"/>
<name>A0AAX4HVS7_9BACT</name>
<dbReference type="PANTHER" id="PTHR42891:SF1">
    <property type="entry name" value="D-GLYCERO-BETA-D-MANNO-HEPTOSE-1,7-BISPHOSPHATE 7-PHOSPHATASE"/>
    <property type="match status" value="1"/>
</dbReference>
<evidence type="ECO:0000313" key="13">
    <source>
        <dbReference type="Proteomes" id="UP001324634"/>
    </source>
</evidence>
<dbReference type="GO" id="GO:0046872">
    <property type="term" value="F:metal ion binding"/>
    <property type="evidence" value="ECO:0007669"/>
    <property type="project" value="UniProtKB-KW"/>
</dbReference>
<dbReference type="InterPro" id="IPR036412">
    <property type="entry name" value="HAD-like_sf"/>
</dbReference>
<evidence type="ECO:0000256" key="1">
    <source>
        <dbReference type="ARBA" id="ARBA00004496"/>
    </source>
</evidence>
<evidence type="ECO:0000256" key="7">
    <source>
        <dbReference type="PIRNR" id="PIRNR004682"/>
    </source>
</evidence>
<dbReference type="InterPro" id="IPR004446">
    <property type="entry name" value="Heptose_bisP_phosphatase"/>
</dbReference>
<evidence type="ECO:0000256" key="10">
    <source>
        <dbReference type="PIRSR" id="PIRSR004682-3"/>
    </source>
</evidence>
<keyword evidence="5 7" id="KW-0119">Carbohydrate metabolism</keyword>
<accession>A0AAX4HVS7</accession>
<sequence>MDRDGTLIIDKNYLSRVEEMEYYPDTLKALQVFQQLGYDLFVVTNQSGVGRGYFSLEAVYVIHKQLQNDLRENKLSPFKDFAICPHSPDDGCECRKPSGQMITDLMEKYHINPDQSFMVGDKLIDGEAGRNAGIQGVLVRHATSPDFPHYKTLMDFANSLKK</sequence>
<dbReference type="Proteomes" id="UP001324634">
    <property type="component" value="Chromosome"/>
</dbReference>
<dbReference type="NCBIfam" id="TIGR01656">
    <property type="entry name" value="Histidinol-ppas"/>
    <property type="match status" value="1"/>
</dbReference>
<dbReference type="InterPro" id="IPR023214">
    <property type="entry name" value="HAD_sf"/>
</dbReference>
<feature type="binding site" evidence="11">
    <location>
        <position position="92"/>
    </location>
    <ligand>
        <name>Zn(2+)</name>
        <dbReference type="ChEBI" id="CHEBI:29105"/>
    </ligand>
</feature>
<dbReference type="AlphaFoldDB" id="A0AAX4HVS7"/>
<dbReference type="PANTHER" id="PTHR42891">
    <property type="entry name" value="D-GLYCERO-BETA-D-MANNO-HEPTOSE-1,7-BISPHOSPHATE 7-PHOSPHATASE"/>
    <property type="match status" value="1"/>
</dbReference>